<dbReference type="InterPro" id="IPR057727">
    <property type="entry name" value="WCX_dom"/>
</dbReference>
<gene>
    <name evidence="3" type="ORF">SAMN05421818_11018</name>
</gene>
<dbReference type="PANTHER" id="PTHR34580">
    <property type="match status" value="1"/>
</dbReference>
<keyword evidence="3" id="KW-0238">DNA-binding</keyword>
<reference evidence="4" key="1">
    <citation type="submission" date="2016-10" db="EMBL/GenBank/DDBJ databases">
        <authorList>
            <person name="Varghese N."/>
            <person name="Submissions S."/>
        </authorList>
    </citation>
    <scope>NUCLEOTIDE SEQUENCE [LARGE SCALE GENOMIC DNA]</scope>
    <source>
        <strain evidence="4">DSM 23313</strain>
    </source>
</reference>
<dbReference type="AlphaFoldDB" id="A0A1G8EBW5"/>
<dbReference type="RefSeq" id="WP_090408073.1">
    <property type="nucleotide sequence ID" value="NZ_FNDQ01000010.1"/>
</dbReference>
<keyword evidence="4" id="KW-1185">Reference proteome</keyword>
<dbReference type="GO" id="GO:0003677">
    <property type="term" value="F:DNA binding"/>
    <property type="evidence" value="ECO:0007669"/>
    <property type="project" value="UniProtKB-KW"/>
</dbReference>
<accession>A0A1G8EBW5</accession>
<name>A0A1G8EBW5_9FLAO</name>
<proteinExistence type="predicted"/>
<evidence type="ECO:0000259" key="2">
    <source>
        <dbReference type="Pfam" id="PF25583"/>
    </source>
</evidence>
<dbReference type="PROSITE" id="PS52050">
    <property type="entry name" value="WYL"/>
    <property type="match status" value="1"/>
</dbReference>
<sequence length="301" mass="35273">MAKGEYTKRQILIVELLRKKGCTLKEIQEYLIKESAFSDKNLEISSRTFQRDVQDILSLMGIEIIYDRKEKVYKISEEHKEEYIERVIESYDIITALKVSETLGEHIYFEKRKTRGTEHFSGILYAIQDKLVVTFTLESYWQDPTERRCVPKAIKESQNRYYMIAYDLDKKELRNYGLDRISNVVVTTQTAVSPVINLKKHYENAFGIECYDAPQKVVLEIDQSQRKYVESLPFHHSQKITSTSDYTFTVELFVHPTTDFVMEIMRHGSNIEIISPPVLRDWVIDTIKEMCELYGLSSTTS</sequence>
<dbReference type="EMBL" id="FNDQ01000010">
    <property type="protein sequence ID" value="SDH67189.1"/>
    <property type="molecule type" value="Genomic_DNA"/>
</dbReference>
<evidence type="ECO:0000259" key="1">
    <source>
        <dbReference type="Pfam" id="PF13280"/>
    </source>
</evidence>
<dbReference type="STRING" id="702745.SAMN05421818_11018"/>
<dbReference type="InterPro" id="IPR051534">
    <property type="entry name" value="CBASS_pafABC_assoc_protein"/>
</dbReference>
<organism evidence="3 4">
    <name type="scientific">Myroides phaeus</name>
    <dbReference type="NCBI Taxonomy" id="702745"/>
    <lineage>
        <taxon>Bacteria</taxon>
        <taxon>Pseudomonadati</taxon>
        <taxon>Bacteroidota</taxon>
        <taxon>Flavobacteriia</taxon>
        <taxon>Flavobacteriales</taxon>
        <taxon>Flavobacteriaceae</taxon>
        <taxon>Myroides</taxon>
    </lineage>
</organism>
<evidence type="ECO:0000313" key="3">
    <source>
        <dbReference type="EMBL" id="SDH67189.1"/>
    </source>
</evidence>
<dbReference type="Proteomes" id="UP000243588">
    <property type="component" value="Unassembled WGS sequence"/>
</dbReference>
<dbReference type="Pfam" id="PF25583">
    <property type="entry name" value="WCX"/>
    <property type="match status" value="1"/>
</dbReference>
<feature type="domain" description="WYL" evidence="1">
    <location>
        <begin position="118"/>
        <end position="185"/>
    </location>
</feature>
<feature type="domain" description="WCX" evidence="2">
    <location>
        <begin position="214"/>
        <end position="290"/>
    </location>
</feature>
<protein>
    <submittedName>
        <fullName evidence="3">Predicted DNA-binding transcriptional regulator YafY, contains an HTH and WYL domains</fullName>
    </submittedName>
</protein>
<dbReference type="InterPro" id="IPR026881">
    <property type="entry name" value="WYL_dom"/>
</dbReference>
<dbReference type="Pfam" id="PF13280">
    <property type="entry name" value="WYL"/>
    <property type="match status" value="1"/>
</dbReference>
<evidence type="ECO:0000313" key="4">
    <source>
        <dbReference type="Proteomes" id="UP000243588"/>
    </source>
</evidence>
<dbReference type="PANTHER" id="PTHR34580:SF9">
    <property type="entry name" value="SLL5097 PROTEIN"/>
    <property type="match status" value="1"/>
</dbReference>